<sequence length="100" mass="11934">MSENVREYLSYLMLHKYGRAPNMLLHIIPKGGAQCMECNLLKVDMEENWIIIQKKKGEKIFPFKYIISFEDIAEIHTQTIFTPKNKITRNRRSKKEMENE</sequence>
<proteinExistence type="predicted"/>
<dbReference type="EMBL" id="LR797815">
    <property type="protein sequence ID" value="CAB4240758.1"/>
    <property type="molecule type" value="Genomic_DNA"/>
</dbReference>
<organism evidence="1">
    <name type="scientific">uncultured Caudovirales phage</name>
    <dbReference type="NCBI Taxonomy" id="2100421"/>
    <lineage>
        <taxon>Viruses</taxon>
        <taxon>Duplodnaviria</taxon>
        <taxon>Heunggongvirae</taxon>
        <taxon>Uroviricota</taxon>
        <taxon>Caudoviricetes</taxon>
        <taxon>Peduoviridae</taxon>
        <taxon>Maltschvirus</taxon>
        <taxon>Maltschvirus maltsch</taxon>
    </lineage>
</organism>
<gene>
    <name evidence="1" type="ORF">UFOVP23_10</name>
</gene>
<accession>A0A6J5T7Y2</accession>
<name>A0A6J5T7Y2_9CAUD</name>
<reference evidence="1" key="1">
    <citation type="submission" date="2020-05" db="EMBL/GenBank/DDBJ databases">
        <authorList>
            <person name="Chiriac C."/>
            <person name="Salcher M."/>
            <person name="Ghai R."/>
            <person name="Kavagutti S V."/>
        </authorList>
    </citation>
    <scope>NUCLEOTIDE SEQUENCE</scope>
</reference>
<evidence type="ECO:0000313" key="1">
    <source>
        <dbReference type="EMBL" id="CAB4240758.1"/>
    </source>
</evidence>
<protein>
    <submittedName>
        <fullName evidence="1">Uncharacterized protein</fullName>
    </submittedName>
</protein>